<feature type="domain" description="BTB" evidence="3">
    <location>
        <begin position="148"/>
        <end position="208"/>
    </location>
</feature>
<dbReference type="InterPro" id="IPR011333">
    <property type="entry name" value="SKP1/BTB/POZ_sf"/>
</dbReference>
<dbReference type="Proteomes" id="UP000036681">
    <property type="component" value="Unplaced"/>
</dbReference>
<evidence type="ECO:0000313" key="5">
    <source>
        <dbReference type="WBParaSite" id="ALUE_0001795301-mRNA-1"/>
    </source>
</evidence>
<dbReference type="CDD" id="cd18186">
    <property type="entry name" value="BTB_POZ_ZBTB_KLHL-like"/>
    <property type="match status" value="1"/>
</dbReference>
<dbReference type="InterPro" id="IPR015915">
    <property type="entry name" value="Kelch-typ_b-propeller"/>
</dbReference>
<dbReference type="Gene3D" id="3.30.710.10">
    <property type="entry name" value="Potassium Channel Kv1.1, Chain A"/>
    <property type="match status" value="1"/>
</dbReference>
<organism evidence="4 5">
    <name type="scientific">Ascaris lumbricoides</name>
    <name type="common">Giant roundworm</name>
    <dbReference type="NCBI Taxonomy" id="6252"/>
    <lineage>
        <taxon>Eukaryota</taxon>
        <taxon>Metazoa</taxon>
        <taxon>Ecdysozoa</taxon>
        <taxon>Nematoda</taxon>
        <taxon>Chromadorea</taxon>
        <taxon>Rhabditida</taxon>
        <taxon>Spirurina</taxon>
        <taxon>Ascaridomorpha</taxon>
        <taxon>Ascaridoidea</taxon>
        <taxon>Ascarididae</taxon>
        <taxon>Ascaris</taxon>
    </lineage>
</organism>
<keyword evidence="1" id="KW-0880">Kelch repeat</keyword>
<dbReference type="CDD" id="cd14733">
    <property type="entry name" value="BACK"/>
    <property type="match status" value="1"/>
</dbReference>
<evidence type="ECO:0000313" key="4">
    <source>
        <dbReference type="Proteomes" id="UP000036681"/>
    </source>
</evidence>
<evidence type="ECO:0000259" key="3">
    <source>
        <dbReference type="PROSITE" id="PS50097"/>
    </source>
</evidence>
<dbReference type="Gene3D" id="1.25.40.420">
    <property type="match status" value="1"/>
</dbReference>
<name>A0A9J2Q6X9_ASCLU</name>
<accession>A0A9J2Q6X9</accession>
<dbReference type="Gene3D" id="2.120.10.80">
    <property type="entry name" value="Kelch-type beta propeller"/>
    <property type="match status" value="1"/>
</dbReference>
<dbReference type="SMART" id="SM00875">
    <property type="entry name" value="BACK"/>
    <property type="match status" value="1"/>
</dbReference>
<dbReference type="WBParaSite" id="ALUE_0001795301-mRNA-1">
    <property type="protein sequence ID" value="ALUE_0001795301-mRNA-1"/>
    <property type="gene ID" value="ALUE_0001795301"/>
</dbReference>
<evidence type="ECO:0000256" key="1">
    <source>
        <dbReference type="ARBA" id="ARBA00022441"/>
    </source>
</evidence>
<dbReference type="PANTHER" id="PTHR24412:SF482">
    <property type="entry name" value="KELCH REPEAT AND BTB DOMAIN-CONTAINING PROTEIN F47D12.7-RELATED"/>
    <property type="match status" value="1"/>
</dbReference>
<dbReference type="SMART" id="SM00612">
    <property type="entry name" value="Kelch"/>
    <property type="match status" value="5"/>
</dbReference>
<dbReference type="PROSITE" id="PS50097">
    <property type="entry name" value="BTB"/>
    <property type="match status" value="1"/>
</dbReference>
<proteinExistence type="predicted"/>
<keyword evidence="2" id="KW-0677">Repeat</keyword>
<dbReference type="SUPFAM" id="SSF117281">
    <property type="entry name" value="Kelch motif"/>
    <property type="match status" value="1"/>
</dbReference>
<dbReference type="Pfam" id="PF01344">
    <property type="entry name" value="Kelch_1"/>
    <property type="match status" value="4"/>
</dbReference>
<dbReference type="AlphaFoldDB" id="A0A9J2Q6X9"/>
<dbReference type="InterPro" id="IPR006652">
    <property type="entry name" value="Kelch_1"/>
</dbReference>
<dbReference type="PANTHER" id="PTHR24412">
    <property type="entry name" value="KELCH PROTEIN"/>
    <property type="match status" value="1"/>
</dbReference>
<evidence type="ECO:0000256" key="2">
    <source>
        <dbReference type="ARBA" id="ARBA00022737"/>
    </source>
</evidence>
<dbReference type="InterPro" id="IPR011705">
    <property type="entry name" value="BACK"/>
</dbReference>
<reference evidence="5" key="1">
    <citation type="submission" date="2023-03" db="UniProtKB">
        <authorList>
            <consortium name="WormBaseParasite"/>
        </authorList>
    </citation>
    <scope>IDENTIFICATION</scope>
</reference>
<protein>
    <submittedName>
        <fullName evidence="5">BTB domain-containing protein</fullName>
    </submittedName>
</protein>
<dbReference type="Pfam" id="PF07707">
    <property type="entry name" value="BACK"/>
    <property type="match status" value="1"/>
</dbReference>
<sequence length="617" mass="69523">MEPVDTFSESLRDTISETGTNNWEIGVLEYRRQLLQASTETPFELPLDPDYTYCISSSGNNASKKLAQMENNDGVIVLGGNKTSESLRDTISETGTNNWEIGVLEYRRQLLQASTETPFELPLDPDYTYCISSSGNNASKKLAQMENNDGVIVLGGNKTVKLDPFEFAHISPYFRAAFFGHFEEAKTKLIMFRDPEPNAFLNCLAFIRQLLVDEKGITATMDLDKALEMLDMAAYLIIEPVLEVISNIIVKTVPASKLLAVYHKAENRHPPLAQRLWNMIVREFDKLILNETFIELTEEELCKLLQDKHLNIRRSDETSVVRSWIEANKWNGNCVEHLQLALAKVADDTGFYDGGVRLPNSVLIASGGWSNAGPTIVVETLDMPTKRWIQSDVKLFETPRAYHGVVNTGEDLYTIGGFNGAEYYRSTRKFNLKTRQLVEVAPMYDQRCYVACGLLDNDRIIAIGGYDNRDRLRTAEILHIPTNQWRRIAEMSVKRLRSGVRAAVIEGAICVCGGFDGSVRLSSCEFIDIREGQWHLLRPMNNPRSNFGIEIFNNQVVVAGGYAGVVGTINEVEAFDFRADAWTEMPSMGMRRSAVYLTRIDNHEIIEKLVRPDTIAQ</sequence>
<keyword evidence="4" id="KW-1185">Reference proteome</keyword>
<dbReference type="InterPro" id="IPR000210">
    <property type="entry name" value="BTB/POZ_dom"/>
</dbReference>
<dbReference type="SUPFAM" id="SSF54695">
    <property type="entry name" value="POZ domain"/>
    <property type="match status" value="1"/>
</dbReference>